<dbReference type="GO" id="GO:0004016">
    <property type="term" value="F:adenylate cyclase activity"/>
    <property type="evidence" value="ECO:0007669"/>
    <property type="project" value="UniProtKB-UniRule"/>
</dbReference>
<feature type="domain" description="DAC" evidence="7">
    <location>
        <begin position="83"/>
        <end position="239"/>
    </location>
</feature>
<dbReference type="GO" id="GO:0005524">
    <property type="term" value="F:ATP binding"/>
    <property type="evidence" value="ECO:0007669"/>
    <property type="project" value="UniProtKB-UniRule"/>
</dbReference>
<evidence type="ECO:0000313" key="9">
    <source>
        <dbReference type="Proteomes" id="UP000319342"/>
    </source>
</evidence>
<evidence type="ECO:0000313" key="8">
    <source>
        <dbReference type="EMBL" id="QDU85501.1"/>
    </source>
</evidence>
<comment type="catalytic activity">
    <reaction evidence="1 6">
        <text>2 ATP = 3',3'-c-di-AMP + 2 diphosphate</text>
        <dbReference type="Rhea" id="RHEA:35655"/>
        <dbReference type="ChEBI" id="CHEBI:30616"/>
        <dbReference type="ChEBI" id="CHEBI:33019"/>
        <dbReference type="ChEBI" id="CHEBI:71500"/>
        <dbReference type="EC" id="2.7.7.85"/>
    </reaction>
</comment>
<keyword evidence="9" id="KW-1185">Reference proteome</keyword>
<dbReference type="AlphaFoldDB" id="A0A518D1Z6"/>
<dbReference type="InterPro" id="IPR003390">
    <property type="entry name" value="DNA_integrity_scan_DisA_N"/>
</dbReference>
<keyword evidence="2 6" id="KW-0808">Transferase</keyword>
<evidence type="ECO:0000256" key="2">
    <source>
        <dbReference type="ARBA" id="ARBA00022679"/>
    </source>
</evidence>
<comment type="caution">
    <text evidence="6">Lacks conserved residue(s) required for the propagation of feature annotation.</text>
</comment>
<dbReference type="OrthoDB" id="9807385at2"/>
<dbReference type="GO" id="GO:0106408">
    <property type="term" value="F:diadenylate cyclase activity"/>
    <property type="evidence" value="ECO:0007669"/>
    <property type="project" value="UniProtKB-EC"/>
</dbReference>
<dbReference type="PROSITE" id="PS51794">
    <property type="entry name" value="DAC"/>
    <property type="match status" value="1"/>
</dbReference>
<organism evidence="8 9">
    <name type="scientific">Rohdeia mirabilis</name>
    <dbReference type="NCBI Taxonomy" id="2528008"/>
    <lineage>
        <taxon>Bacteria</taxon>
        <taxon>Pseudomonadati</taxon>
        <taxon>Planctomycetota</taxon>
        <taxon>Planctomycetia</taxon>
        <taxon>Planctomycetia incertae sedis</taxon>
        <taxon>Rohdeia</taxon>
    </lineage>
</organism>
<evidence type="ECO:0000256" key="3">
    <source>
        <dbReference type="ARBA" id="ARBA00022695"/>
    </source>
</evidence>
<dbReference type="InterPro" id="IPR050338">
    <property type="entry name" value="DisA"/>
</dbReference>
<reference evidence="8 9" key="1">
    <citation type="submission" date="2019-02" db="EMBL/GenBank/DDBJ databases">
        <title>Deep-cultivation of Planctomycetes and their phenomic and genomic characterization uncovers novel biology.</title>
        <authorList>
            <person name="Wiegand S."/>
            <person name="Jogler M."/>
            <person name="Boedeker C."/>
            <person name="Pinto D."/>
            <person name="Vollmers J."/>
            <person name="Rivas-Marin E."/>
            <person name="Kohn T."/>
            <person name="Peeters S.H."/>
            <person name="Heuer A."/>
            <person name="Rast P."/>
            <person name="Oberbeckmann S."/>
            <person name="Bunk B."/>
            <person name="Jeske O."/>
            <person name="Meyerdierks A."/>
            <person name="Storesund J.E."/>
            <person name="Kallscheuer N."/>
            <person name="Luecker S."/>
            <person name="Lage O.M."/>
            <person name="Pohl T."/>
            <person name="Merkel B.J."/>
            <person name="Hornburger P."/>
            <person name="Mueller R.-W."/>
            <person name="Bruemmer F."/>
            <person name="Labrenz M."/>
            <person name="Spormann A.M."/>
            <person name="Op den Camp H."/>
            <person name="Overmann J."/>
            <person name="Amann R."/>
            <person name="Jetten M.S.M."/>
            <person name="Mascher T."/>
            <person name="Medema M.H."/>
            <person name="Devos D.P."/>
            <person name="Kaster A.-K."/>
            <person name="Ovreas L."/>
            <person name="Rohde M."/>
            <person name="Galperin M.Y."/>
            <person name="Jogler C."/>
        </authorList>
    </citation>
    <scope>NUCLEOTIDE SEQUENCE [LARGE SCALE GENOMIC DNA]</scope>
    <source>
        <strain evidence="8 9">Pla163</strain>
    </source>
</reference>
<proteinExistence type="inferred from homology"/>
<feature type="transmembrane region" description="Helical" evidence="6">
    <location>
        <begin position="66"/>
        <end position="82"/>
    </location>
</feature>
<gene>
    <name evidence="6" type="primary">dacA</name>
    <name evidence="8" type="ORF">Pla163_26320</name>
</gene>
<evidence type="ECO:0000256" key="6">
    <source>
        <dbReference type="HAMAP-Rule" id="MF_01499"/>
    </source>
</evidence>
<dbReference type="RefSeq" id="WP_145188968.1">
    <property type="nucleotide sequence ID" value="NZ_CP036290.1"/>
</dbReference>
<keyword evidence="6" id="KW-1133">Transmembrane helix</keyword>
<name>A0A518D1Z6_9BACT</name>
<dbReference type="Proteomes" id="UP000319342">
    <property type="component" value="Chromosome"/>
</dbReference>
<keyword evidence="6" id="KW-0472">Membrane</keyword>
<comment type="function">
    <text evidence="6">Catalyzes the condensation of 2 ATP molecules into cyclic di-AMP (c-di-AMP), a second messenger used to regulate differing processes in different bacteria.</text>
</comment>
<dbReference type="GO" id="GO:0006171">
    <property type="term" value="P:cAMP biosynthetic process"/>
    <property type="evidence" value="ECO:0007669"/>
    <property type="project" value="InterPro"/>
</dbReference>
<evidence type="ECO:0000256" key="1">
    <source>
        <dbReference type="ARBA" id="ARBA00000877"/>
    </source>
</evidence>
<keyword evidence="6" id="KW-1003">Cell membrane</keyword>
<dbReference type="PANTHER" id="PTHR34185:SF1">
    <property type="entry name" value="DIADENYLATE CYCLASE"/>
    <property type="match status" value="1"/>
</dbReference>
<keyword evidence="6" id="KW-0812">Transmembrane</keyword>
<evidence type="ECO:0000259" key="7">
    <source>
        <dbReference type="PROSITE" id="PS51794"/>
    </source>
</evidence>
<keyword evidence="4 6" id="KW-0547">Nucleotide-binding</keyword>
<dbReference type="InterPro" id="IPR036888">
    <property type="entry name" value="DNA_integrity_DisA_N_sf"/>
</dbReference>
<accession>A0A518D1Z6</accession>
<dbReference type="Gene3D" id="3.40.1700.10">
    <property type="entry name" value="DNA integrity scanning protein, DisA, N-terminal domain"/>
    <property type="match status" value="1"/>
</dbReference>
<evidence type="ECO:0000256" key="5">
    <source>
        <dbReference type="ARBA" id="ARBA00022840"/>
    </source>
</evidence>
<dbReference type="HAMAP" id="MF_01499">
    <property type="entry name" value="DacA"/>
    <property type="match status" value="1"/>
</dbReference>
<sequence>MIELDQLWAWILQLAILSGGIYLFLRLARQSRGNRVVRLLVTGGLLVVVVLWGLTETLDLAELQHILSSVTGFVVVVLAIVFQPELRRAMGQLAGSGAGFGKRRRDATIIGPVAAAAKAMGKRRRGALITFERESSLDPWVERGAAIDARIDAAILEGLFEPSGALHDGGVVLREGRIIAASCVYPVSDNRDLAQRLGTRHRAALGLSEETDAVTVVVSEETGRISIAANGSLSDPVSADDLEEQLRTALGDVRTKTGAERGYDVVSGVSGMLRELVRDVYWIAISMVLGFGLLYVAREQVVQEEAVTVSIELVTAGHSPDEFPGPGVATGPRVVVQLDVPNQAFAEPGGTSGEHRLLVKGTRARIERFRQEASGELRIESTQSPVALGTNDIEWNTDVLGLELKWEREPAKLEFVGVADQVLKLVKSDLPLNTERLKRHIAVKLDERPFSPDTVELSGPSAVLDLLLRRAENEVPLFAPLELAEDPARNQVYTLKLAPRWRNAGVRLATEVVASPVVTYSSHSVGPMDIELSLVCMDPDRVDELAHWKIPASSQVVSFEIVAIGIIPMDEDSEPLKLDLNNFTQRNLVAYVDISDAPPPDAQATSVGVEVRYYLRQDFDDPESLQELKLDPARLSEWSELTVKPIGESLIFLVPANDED</sequence>
<comment type="similarity">
    <text evidence="6">Belongs to the adenylate cyclase family. DacA/CdaA subfamily.</text>
</comment>
<dbReference type="InterPro" id="IPR034701">
    <property type="entry name" value="CdaA"/>
</dbReference>
<dbReference type="PANTHER" id="PTHR34185">
    <property type="entry name" value="DIADENYLATE CYCLASE"/>
    <property type="match status" value="1"/>
</dbReference>
<keyword evidence="5 6" id="KW-0067">ATP-binding</keyword>
<dbReference type="Pfam" id="PF02457">
    <property type="entry name" value="DAC"/>
    <property type="match status" value="1"/>
</dbReference>
<dbReference type="EMBL" id="CP036290">
    <property type="protein sequence ID" value="QDU85501.1"/>
    <property type="molecule type" value="Genomic_DNA"/>
</dbReference>
<feature type="transmembrane region" description="Helical" evidence="6">
    <location>
        <begin position="280"/>
        <end position="297"/>
    </location>
</feature>
<dbReference type="SUPFAM" id="SSF143597">
    <property type="entry name" value="YojJ-like"/>
    <property type="match status" value="1"/>
</dbReference>
<feature type="transmembrane region" description="Helical" evidence="6">
    <location>
        <begin position="6"/>
        <end position="25"/>
    </location>
</feature>
<keyword evidence="3 6" id="KW-0548">Nucleotidyltransferase</keyword>
<comment type="subunit">
    <text evidence="6">Probably a homodimer.</text>
</comment>
<feature type="transmembrane region" description="Helical" evidence="6">
    <location>
        <begin position="37"/>
        <end position="54"/>
    </location>
</feature>
<evidence type="ECO:0000256" key="4">
    <source>
        <dbReference type="ARBA" id="ARBA00022741"/>
    </source>
</evidence>
<dbReference type="EC" id="2.7.7.85" evidence="6"/>
<protein>
    <recommendedName>
        <fullName evidence="6">Diadenylate cyclase</fullName>
        <shortName evidence="6">DAC</shortName>
        <ecNumber evidence="6">2.7.7.85</ecNumber>
    </recommendedName>
    <alternativeName>
        <fullName evidence="6">Cyclic-di-AMP synthase</fullName>
        <shortName evidence="6">c-di-AMP synthase</shortName>
    </alternativeName>
</protein>